<gene>
    <name evidence="2" type="ORF">GNI_120960</name>
</gene>
<reference evidence="2" key="1">
    <citation type="submission" date="2013-12" db="EMBL/GenBank/DDBJ databases">
        <authorList>
            <person name="Omoto C.K."/>
            <person name="Sibley D."/>
            <person name="Venepally P."/>
            <person name="Hadjithomas M."/>
            <person name="Karamycheva S."/>
            <person name="Brunk B."/>
            <person name="Roos D."/>
            <person name="Caler E."/>
            <person name="Lorenzi H."/>
        </authorList>
    </citation>
    <scope>NUCLEOTIDE SEQUENCE</scope>
</reference>
<dbReference type="EMBL" id="AFNH02000901">
    <property type="protein sequence ID" value="EZG53974.1"/>
    <property type="molecule type" value="Genomic_DNA"/>
</dbReference>
<evidence type="ECO:0000256" key="1">
    <source>
        <dbReference type="SAM" id="Phobius"/>
    </source>
</evidence>
<keyword evidence="1" id="KW-0472">Membrane</keyword>
<dbReference type="Proteomes" id="UP000019763">
    <property type="component" value="Unassembled WGS sequence"/>
</dbReference>
<evidence type="ECO:0000313" key="2">
    <source>
        <dbReference type="EMBL" id="EZG53974.1"/>
    </source>
</evidence>
<proteinExistence type="predicted"/>
<feature type="transmembrane region" description="Helical" evidence="1">
    <location>
        <begin position="6"/>
        <end position="26"/>
    </location>
</feature>
<dbReference type="VEuPathDB" id="CryptoDB:GNI_120960"/>
<dbReference type="PROSITE" id="PS51257">
    <property type="entry name" value="PROKAR_LIPOPROTEIN"/>
    <property type="match status" value="1"/>
</dbReference>
<name>A0A023B2F9_GRENI</name>
<dbReference type="AlphaFoldDB" id="A0A023B2F9"/>
<protein>
    <submittedName>
        <fullName evidence="2">Transmembrane protein</fullName>
    </submittedName>
</protein>
<sequence>MTRMHSVANIISALYFALGFGAYGCVRSYPSPLFLCAYLWLIVMYSIIGYKVMIILNEELGVPPSNTSTGWPSYSPLNQNKPPALFSGPGYTLEDV</sequence>
<keyword evidence="3" id="KW-1185">Reference proteome</keyword>
<keyword evidence="1" id="KW-1133">Transmembrane helix</keyword>
<comment type="caution">
    <text evidence="2">The sequence shown here is derived from an EMBL/GenBank/DDBJ whole genome shotgun (WGS) entry which is preliminary data.</text>
</comment>
<feature type="transmembrane region" description="Helical" evidence="1">
    <location>
        <begin position="33"/>
        <end position="56"/>
    </location>
</feature>
<accession>A0A023B2F9</accession>
<dbReference type="RefSeq" id="XP_011131850.1">
    <property type="nucleotide sequence ID" value="XM_011133548.1"/>
</dbReference>
<dbReference type="GeneID" id="22914271"/>
<evidence type="ECO:0000313" key="3">
    <source>
        <dbReference type="Proteomes" id="UP000019763"/>
    </source>
</evidence>
<keyword evidence="1 2" id="KW-0812">Transmembrane</keyword>
<organism evidence="2 3">
    <name type="scientific">Gregarina niphandrodes</name>
    <name type="common">Septate eugregarine</name>
    <dbReference type="NCBI Taxonomy" id="110365"/>
    <lineage>
        <taxon>Eukaryota</taxon>
        <taxon>Sar</taxon>
        <taxon>Alveolata</taxon>
        <taxon>Apicomplexa</taxon>
        <taxon>Conoidasida</taxon>
        <taxon>Gregarinasina</taxon>
        <taxon>Eugregarinorida</taxon>
        <taxon>Gregarinidae</taxon>
        <taxon>Gregarina</taxon>
    </lineage>
</organism>